<evidence type="ECO:0000313" key="4">
    <source>
        <dbReference type="EMBL" id="SEJ71537.1"/>
    </source>
</evidence>
<keyword evidence="5" id="KW-1185">Reference proteome</keyword>
<name>A0A1H7B5K5_9BACT</name>
<accession>A0A1H7B5K5</accession>
<evidence type="ECO:0000256" key="2">
    <source>
        <dbReference type="ARBA" id="ARBA00023315"/>
    </source>
</evidence>
<dbReference type="Proteomes" id="UP000199403">
    <property type="component" value="Unassembled WGS sequence"/>
</dbReference>
<sequence>MGEKKTTQGSFLEDGSGLRVVLHRLAKLITLRRGCLRNFHTIRMNKIRLSPAGPLQIPLVQEIARKTWPSTFGAILSREQLAYMMERMYSNASLTQQMAAGHRFLLAYERETACGFTSFEVNYQQTTNLKIHKLYILPEAQGKGVGKRILEKLERIAREESQNALELNVNKYNQLAIDFYFRRGFVTVKEEVIPIGEGFVMDDFCLKKALPAG</sequence>
<organism evidence="4 5">
    <name type="scientific">Cyclobacterium xiamenense</name>
    <dbReference type="NCBI Taxonomy" id="1297121"/>
    <lineage>
        <taxon>Bacteria</taxon>
        <taxon>Pseudomonadati</taxon>
        <taxon>Bacteroidota</taxon>
        <taxon>Cytophagia</taxon>
        <taxon>Cytophagales</taxon>
        <taxon>Cyclobacteriaceae</taxon>
        <taxon>Cyclobacterium</taxon>
    </lineage>
</organism>
<dbReference type="InterPro" id="IPR000182">
    <property type="entry name" value="GNAT_dom"/>
</dbReference>
<dbReference type="EMBL" id="FNZH01000009">
    <property type="protein sequence ID" value="SEJ71537.1"/>
    <property type="molecule type" value="Genomic_DNA"/>
</dbReference>
<keyword evidence="1 4" id="KW-0808">Transferase</keyword>
<dbReference type="PANTHER" id="PTHR43877">
    <property type="entry name" value="AMINOALKYLPHOSPHONATE N-ACETYLTRANSFERASE-RELATED-RELATED"/>
    <property type="match status" value="1"/>
</dbReference>
<keyword evidence="2" id="KW-0012">Acyltransferase</keyword>
<dbReference type="Gene3D" id="3.40.630.30">
    <property type="match status" value="1"/>
</dbReference>
<reference evidence="5" key="1">
    <citation type="submission" date="2016-10" db="EMBL/GenBank/DDBJ databases">
        <authorList>
            <person name="Varghese N."/>
            <person name="Submissions S."/>
        </authorList>
    </citation>
    <scope>NUCLEOTIDE SEQUENCE [LARGE SCALE GENOMIC DNA]</scope>
    <source>
        <strain evidence="5">IBRC-M 10761</strain>
    </source>
</reference>
<dbReference type="CDD" id="cd04301">
    <property type="entry name" value="NAT_SF"/>
    <property type="match status" value="1"/>
</dbReference>
<evidence type="ECO:0000259" key="3">
    <source>
        <dbReference type="PROSITE" id="PS51186"/>
    </source>
</evidence>
<dbReference type="PROSITE" id="PS51186">
    <property type="entry name" value="GNAT"/>
    <property type="match status" value="1"/>
</dbReference>
<dbReference type="SUPFAM" id="SSF55729">
    <property type="entry name" value="Acyl-CoA N-acyltransferases (Nat)"/>
    <property type="match status" value="1"/>
</dbReference>
<proteinExistence type="predicted"/>
<feature type="domain" description="N-acetyltransferase" evidence="3">
    <location>
        <begin position="47"/>
        <end position="211"/>
    </location>
</feature>
<evidence type="ECO:0000256" key="1">
    <source>
        <dbReference type="ARBA" id="ARBA00022679"/>
    </source>
</evidence>
<evidence type="ECO:0000313" key="5">
    <source>
        <dbReference type="Proteomes" id="UP000199403"/>
    </source>
</evidence>
<dbReference type="InterPro" id="IPR050832">
    <property type="entry name" value="Bact_Acetyltransf"/>
</dbReference>
<dbReference type="Pfam" id="PF00583">
    <property type="entry name" value="Acetyltransf_1"/>
    <property type="match status" value="1"/>
</dbReference>
<dbReference type="GO" id="GO:0016747">
    <property type="term" value="F:acyltransferase activity, transferring groups other than amino-acyl groups"/>
    <property type="evidence" value="ECO:0007669"/>
    <property type="project" value="InterPro"/>
</dbReference>
<dbReference type="STRING" id="1416801.SAMN05192553_10986"/>
<protein>
    <submittedName>
        <fullName evidence="4">Acetyltransferase (GNAT) domain-containing protein</fullName>
    </submittedName>
</protein>
<gene>
    <name evidence="4" type="ORF">SAMN05192553_10986</name>
</gene>
<dbReference type="AlphaFoldDB" id="A0A1H7B5K5"/>
<dbReference type="PANTHER" id="PTHR43877:SF2">
    <property type="entry name" value="AMINOALKYLPHOSPHONATE N-ACETYLTRANSFERASE-RELATED"/>
    <property type="match status" value="1"/>
</dbReference>
<dbReference type="InterPro" id="IPR016181">
    <property type="entry name" value="Acyl_CoA_acyltransferase"/>
</dbReference>